<dbReference type="InterPro" id="IPR006379">
    <property type="entry name" value="HAD-SF_hydro_IIB"/>
</dbReference>
<dbReference type="SFLD" id="SFLDS00003">
    <property type="entry name" value="Haloacid_Dehalogenase"/>
    <property type="match status" value="1"/>
</dbReference>
<dbReference type="NCBIfam" id="TIGR01484">
    <property type="entry name" value="HAD-SF-IIB"/>
    <property type="match status" value="1"/>
</dbReference>
<dbReference type="EMBL" id="JQBR01000009">
    <property type="protein sequence ID" value="KRN65413.1"/>
    <property type="molecule type" value="Genomic_DNA"/>
</dbReference>
<name>A0A0R2IRQ0_9LACO</name>
<dbReference type="InterPro" id="IPR000150">
    <property type="entry name" value="Cof"/>
</dbReference>
<dbReference type="STRING" id="319652.IV80_GL001918"/>
<dbReference type="NCBIfam" id="NF007806">
    <property type="entry name" value="PRK10513.1"/>
    <property type="match status" value="1"/>
</dbReference>
<dbReference type="SFLD" id="SFLDG01140">
    <property type="entry name" value="C2.B:_Phosphomannomutase_and_P"/>
    <property type="match status" value="1"/>
</dbReference>
<sequence length="270" mass="30079">MKIKLVAIDLDGTLLTDDKKISDATVKVINQASQAGVKIVLCTGRPLTGVAEHLKTLGLAGDDQYVITYNGALVQTIEGRVIIRHTLNYDDYTDLEALSRKLRSHFHVETENHIYTANKNLSPYTIGESFYVRMGIRYREVSEMPHSLKIPKGMFIDPPEKITALRHKISQKFLDKYYFVQSEPYFLEVLNKSASKGNALLDLTKRLTFKPENVMAIGDQGNDLSMLQFAGTAIAMGNAIPEAKQLATFVTDTNENDGVAHAIQKFVLDA</sequence>
<dbReference type="GO" id="GO:0005829">
    <property type="term" value="C:cytosol"/>
    <property type="evidence" value="ECO:0007669"/>
    <property type="project" value="TreeGrafter"/>
</dbReference>
<dbReference type="Gene3D" id="3.30.1240.10">
    <property type="match status" value="1"/>
</dbReference>
<dbReference type="PANTHER" id="PTHR10000:SF8">
    <property type="entry name" value="HAD SUPERFAMILY HYDROLASE-LIKE, TYPE 3"/>
    <property type="match status" value="1"/>
</dbReference>
<evidence type="ECO:0000313" key="1">
    <source>
        <dbReference type="EMBL" id="KRN65413.1"/>
    </source>
</evidence>
<reference evidence="1 2" key="1">
    <citation type="journal article" date="2015" name="Genome Announc.">
        <title>Expanding the biotechnology potential of lactobacilli through comparative genomics of 213 strains and associated genera.</title>
        <authorList>
            <person name="Sun Z."/>
            <person name="Harris H.M."/>
            <person name="McCann A."/>
            <person name="Guo C."/>
            <person name="Argimon S."/>
            <person name="Zhang W."/>
            <person name="Yang X."/>
            <person name="Jeffery I.B."/>
            <person name="Cooney J.C."/>
            <person name="Kagawa T.F."/>
            <person name="Liu W."/>
            <person name="Song Y."/>
            <person name="Salvetti E."/>
            <person name="Wrobel A."/>
            <person name="Rasinkangas P."/>
            <person name="Parkhill J."/>
            <person name="Rea M.C."/>
            <person name="O'Sullivan O."/>
            <person name="Ritari J."/>
            <person name="Douillard F.P."/>
            <person name="Paul Ross R."/>
            <person name="Yang R."/>
            <person name="Briner A.E."/>
            <person name="Felis G.E."/>
            <person name="de Vos W.M."/>
            <person name="Barrangou R."/>
            <person name="Klaenhammer T.R."/>
            <person name="Caufield P.W."/>
            <person name="Cui Y."/>
            <person name="Zhang H."/>
            <person name="O'Toole P.W."/>
        </authorList>
    </citation>
    <scope>NUCLEOTIDE SEQUENCE [LARGE SCALE GENOMIC DNA]</scope>
    <source>
        <strain evidence="1 2">DSM 17757</strain>
    </source>
</reference>
<comment type="caution">
    <text evidence="1">The sequence shown here is derived from an EMBL/GenBank/DDBJ whole genome shotgun (WGS) entry which is preliminary data.</text>
</comment>
<dbReference type="GO" id="GO:0000287">
    <property type="term" value="F:magnesium ion binding"/>
    <property type="evidence" value="ECO:0007669"/>
    <property type="project" value="TreeGrafter"/>
</dbReference>
<dbReference type="Proteomes" id="UP000051568">
    <property type="component" value="Unassembled WGS sequence"/>
</dbReference>
<evidence type="ECO:0000313" key="2">
    <source>
        <dbReference type="Proteomes" id="UP000051568"/>
    </source>
</evidence>
<dbReference type="PANTHER" id="PTHR10000">
    <property type="entry name" value="PHOSPHOSERINE PHOSPHATASE"/>
    <property type="match status" value="1"/>
</dbReference>
<dbReference type="SFLD" id="SFLDG01144">
    <property type="entry name" value="C2.B.4:_PGP_Like"/>
    <property type="match status" value="1"/>
</dbReference>
<dbReference type="Pfam" id="PF08282">
    <property type="entry name" value="Hydrolase_3"/>
    <property type="match status" value="1"/>
</dbReference>
<dbReference type="RefSeq" id="WP_057751983.1">
    <property type="nucleotide sequence ID" value="NZ_BJVH01000006.1"/>
</dbReference>
<organism evidence="1 2">
    <name type="scientific">Pediococcus cellicola</name>
    <dbReference type="NCBI Taxonomy" id="319652"/>
    <lineage>
        <taxon>Bacteria</taxon>
        <taxon>Bacillati</taxon>
        <taxon>Bacillota</taxon>
        <taxon>Bacilli</taxon>
        <taxon>Lactobacillales</taxon>
        <taxon>Lactobacillaceae</taxon>
        <taxon>Pediococcus</taxon>
    </lineage>
</organism>
<protein>
    <submittedName>
        <fullName evidence="1">HAD superfamily hydrolase</fullName>
    </submittedName>
</protein>
<dbReference type="OrthoDB" id="9790031at2"/>
<keyword evidence="1" id="KW-0378">Hydrolase</keyword>
<dbReference type="NCBIfam" id="TIGR00099">
    <property type="entry name" value="Cof-subfamily"/>
    <property type="match status" value="1"/>
</dbReference>
<dbReference type="SUPFAM" id="SSF56784">
    <property type="entry name" value="HAD-like"/>
    <property type="match status" value="1"/>
</dbReference>
<accession>A0A0R2IRQ0</accession>
<dbReference type="GO" id="GO:0016791">
    <property type="term" value="F:phosphatase activity"/>
    <property type="evidence" value="ECO:0007669"/>
    <property type="project" value="UniProtKB-ARBA"/>
</dbReference>
<dbReference type="CDD" id="cd07516">
    <property type="entry name" value="HAD_Pase"/>
    <property type="match status" value="1"/>
</dbReference>
<dbReference type="PROSITE" id="PS01228">
    <property type="entry name" value="COF_1"/>
    <property type="match status" value="1"/>
</dbReference>
<keyword evidence="2" id="KW-1185">Reference proteome</keyword>
<proteinExistence type="predicted"/>
<dbReference type="AlphaFoldDB" id="A0A0R2IRQ0"/>
<dbReference type="InterPro" id="IPR036412">
    <property type="entry name" value="HAD-like_sf"/>
</dbReference>
<gene>
    <name evidence="1" type="ORF">IV80_GL001918</name>
</gene>
<dbReference type="PATRIC" id="fig|319652.3.peg.1952"/>
<dbReference type="InterPro" id="IPR023214">
    <property type="entry name" value="HAD_sf"/>
</dbReference>
<dbReference type="Gene3D" id="3.40.50.1000">
    <property type="entry name" value="HAD superfamily/HAD-like"/>
    <property type="match status" value="1"/>
</dbReference>